<dbReference type="EMBL" id="HBUE01068747">
    <property type="protein sequence ID" value="CAG6471792.1"/>
    <property type="molecule type" value="Transcribed_RNA"/>
</dbReference>
<dbReference type="EMBL" id="HBUE01068755">
    <property type="protein sequence ID" value="CAG6471803.1"/>
    <property type="molecule type" value="Transcribed_RNA"/>
</dbReference>
<accession>A0A8D8FGG9</accession>
<dbReference type="AlphaFoldDB" id="A0A8D8FGG9"/>
<name>A0A8D8FGG9_CULPI</name>
<reference evidence="1" key="1">
    <citation type="submission" date="2021-05" db="EMBL/GenBank/DDBJ databases">
        <authorList>
            <person name="Alioto T."/>
            <person name="Alioto T."/>
            <person name="Gomez Garrido J."/>
        </authorList>
    </citation>
    <scope>NUCLEOTIDE SEQUENCE</scope>
</reference>
<dbReference type="EMBL" id="HBUE01068751">
    <property type="protein sequence ID" value="CAG6471799.1"/>
    <property type="molecule type" value="Transcribed_RNA"/>
</dbReference>
<protein>
    <submittedName>
        <fullName evidence="1">(northern house mosquito) hypothetical protein</fullName>
    </submittedName>
</protein>
<dbReference type="EMBL" id="HBUE01068752">
    <property type="protein sequence ID" value="CAG6471800.1"/>
    <property type="molecule type" value="Transcribed_RNA"/>
</dbReference>
<evidence type="ECO:0000313" key="1">
    <source>
        <dbReference type="EMBL" id="CAG6471792.1"/>
    </source>
</evidence>
<organism evidence="1">
    <name type="scientific">Culex pipiens</name>
    <name type="common">House mosquito</name>
    <dbReference type="NCBI Taxonomy" id="7175"/>
    <lineage>
        <taxon>Eukaryota</taxon>
        <taxon>Metazoa</taxon>
        <taxon>Ecdysozoa</taxon>
        <taxon>Arthropoda</taxon>
        <taxon>Hexapoda</taxon>
        <taxon>Insecta</taxon>
        <taxon>Pterygota</taxon>
        <taxon>Neoptera</taxon>
        <taxon>Endopterygota</taxon>
        <taxon>Diptera</taxon>
        <taxon>Nematocera</taxon>
        <taxon>Culicoidea</taxon>
        <taxon>Culicidae</taxon>
        <taxon>Culicinae</taxon>
        <taxon>Culicini</taxon>
        <taxon>Culex</taxon>
        <taxon>Culex</taxon>
    </lineage>
</organism>
<proteinExistence type="predicted"/>
<sequence length="109" mass="12470">MWPARRTIRRKAAQDLRNGARRVVFLTGYIRSVLAGTRHMLFICRELRAASRRSSATGWRTSLPLWPHPERLDLTATQQNLFTCRELKTRPLVGCRGRLSSSSVKSGTF</sequence>